<dbReference type="AlphaFoldDB" id="A0AAW0AYW6"/>
<gene>
    <name evidence="2" type="ORF">VNI00_018249</name>
</gene>
<name>A0AAW0AYW6_9AGAR</name>
<organism evidence="2 3">
    <name type="scientific">Paramarasmius palmivorus</name>
    <dbReference type="NCBI Taxonomy" id="297713"/>
    <lineage>
        <taxon>Eukaryota</taxon>
        <taxon>Fungi</taxon>
        <taxon>Dikarya</taxon>
        <taxon>Basidiomycota</taxon>
        <taxon>Agaricomycotina</taxon>
        <taxon>Agaricomycetes</taxon>
        <taxon>Agaricomycetidae</taxon>
        <taxon>Agaricales</taxon>
        <taxon>Marasmiineae</taxon>
        <taxon>Marasmiaceae</taxon>
        <taxon>Paramarasmius</taxon>
    </lineage>
</organism>
<evidence type="ECO:0000256" key="1">
    <source>
        <dbReference type="SAM" id="Phobius"/>
    </source>
</evidence>
<accession>A0AAW0AYW6</accession>
<proteinExistence type="predicted"/>
<evidence type="ECO:0000313" key="2">
    <source>
        <dbReference type="EMBL" id="KAK7018759.1"/>
    </source>
</evidence>
<dbReference type="Proteomes" id="UP001383192">
    <property type="component" value="Unassembled WGS sequence"/>
</dbReference>
<keyword evidence="3" id="KW-1185">Reference proteome</keyword>
<comment type="caution">
    <text evidence="2">The sequence shown here is derived from an EMBL/GenBank/DDBJ whole genome shotgun (WGS) entry which is preliminary data.</text>
</comment>
<keyword evidence="1" id="KW-0812">Transmembrane</keyword>
<sequence>MESQDVAFGSAQQLLSGLLQGLFPAIPKEWCDSKAQEIIREIVEEALENRLESVQVACRAEIEAQIKWLKFMMASACIASVFLPPIFTIMQALWRFFMTKRGERPVNISLNIVASEGIPGTVESRGARN</sequence>
<protein>
    <submittedName>
        <fullName evidence="2">Uncharacterized protein</fullName>
    </submittedName>
</protein>
<feature type="transmembrane region" description="Helical" evidence="1">
    <location>
        <begin position="71"/>
        <end position="94"/>
    </location>
</feature>
<keyword evidence="1" id="KW-1133">Transmembrane helix</keyword>
<evidence type="ECO:0000313" key="3">
    <source>
        <dbReference type="Proteomes" id="UP001383192"/>
    </source>
</evidence>
<dbReference type="EMBL" id="JAYKXP010000220">
    <property type="protein sequence ID" value="KAK7018759.1"/>
    <property type="molecule type" value="Genomic_DNA"/>
</dbReference>
<reference evidence="2 3" key="1">
    <citation type="submission" date="2024-01" db="EMBL/GenBank/DDBJ databases">
        <title>A draft genome for a cacao thread blight-causing isolate of Paramarasmius palmivorus.</title>
        <authorList>
            <person name="Baruah I.K."/>
            <person name="Bukari Y."/>
            <person name="Amoako-Attah I."/>
            <person name="Meinhardt L.W."/>
            <person name="Bailey B.A."/>
            <person name="Cohen S.P."/>
        </authorList>
    </citation>
    <scope>NUCLEOTIDE SEQUENCE [LARGE SCALE GENOMIC DNA]</scope>
    <source>
        <strain evidence="2 3">GH-12</strain>
    </source>
</reference>
<keyword evidence="1" id="KW-0472">Membrane</keyword>